<dbReference type="Proteomes" id="UP000203464">
    <property type="component" value="Unassembled WGS sequence"/>
</dbReference>
<keyword evidence="2" id="KW-1185">Reference proteome</keyword>
<reference evidence="2" key="1">
    <citation type="submission" date="2017-05" db="EMBL/GenBank/DDBJ databases">
        <authorList>
            <person name="Rodrigo-Torres L."/>
            <person name="Arahal R. D."/>
            <person name="Lucena T."/>
        </authorList>
    </citation>
    <scope>NUCLEOTIDE SEQUENCE [LARGE SCALE GENOMIC DNA]</scope>
    <source>
        <strain evidence="2">CECT 8868</strain>
    </source>
</reference>
<proteinExistence type="predicted"/>
<protein>
    <recommendedName>
        <fullName evidence="3">ATP-binding protein</fullName>
    </recommendedName>
</protein>
<dbReference type="AlphaFoldDB" id="A0A238KPB2"/>
<sequence>MPNGAVEQRRRGNYHNSIVSIWQGGVEETAVCRQQPRAAPENLCFKTNRVETISFFDKIRKSFSRSISKKKGGFVYRRTANSIPKISGYFDFSKIEKISMASAVVLAADYERLKHFLNEVPPTINLRRWNPVVVTKLNQMGFFNILGHQPDENLLIQDGDFLLMRILRSVNSANLSQVDDALMELGAFVSDDESAIDEKVTHTLSIVSEVMANVTQHAYRNEVDFTYNHLSSFWVSAEANRAEKTLRIVLYDQGATIPVTYPILDRTKRVTRFLERVLRRAPKFDYEDDGTYIRAALRYGGSRTDLDYRGKGFPQMIQLLGTLGGGELMVLSRGGWCARASNGKVTSGSYPCSIGGTLVEWKIEL</sequence>
<gene>
    <name evidence="1" type="ORF">OCA8868_03154</name>
</gene>
<evidence type="ECO:0000313" key="2">
    <source>
        <dbReference type="Proteomes" id="UP000203464"/>
    </source>
</evidence>
<name>A0A238KPB2_9RHOB</name>
<accession>A0A238KPB2</accession>
<dbReference type="EMBL" id="FXYD01000006">
    <property type="protein sequence ID" value="SMX44471.1"/>
    <property type="molecule type" value="Genomic_DNA"/>
</dbReference>
<evidence type="ECO:0008006" key="3">
    <source>
        <dbReference type="Google" id="ProtNLM"/>
    </source>
</evidence>
<organism evidence="1 2">
    <name type="scientific">Octadecabacter ascidiaceicola</name>
    <dbReference type="NCBI Taxonomy" id="1655543"/>
    <lineage>
        <taxon>Bacteria</taxon>
        <taxon>Pseudomonadati</taxon>
        <taxon>Pseudomonadota</taxon>
        <taxon>Alphaproteobacteria</taxon>
        <taxon>Rhodobacterales</taxon>
        <taxon>Roseobacteraceae</taxon>
        <taxon>Octadecabacter</taxon>
    </lineage>
</organism>
<evidence type="ECO:0000313" key="1">
    <source>
        <dbReference type="EMBL" id="SMX44471.1"/>
    </source>
</evidence>